<evidence type="ECO:0008006" key="5">
    <source>
        <dbReference type="Google" id="ProtNLM"/>
    </source>
</evidence>
<dbReference type="AlphaFoldDB" id="A0A167IUN7"/>
<name>A0A167IUN7_9BURK</name>
<dbReference type="KEGG" id="hyl:LPB072_17500"/>
<dbReference type="EMBL" id="CP017476">
    <property type="protein sequence ID" value="AOW14366.1"/>
    <property type="molecule type" value="Genomic_DNA"/>
</dbReference>
<evidence type="ECO:0000313" key="4">
    <source>
        <dbReference type="Proteomes" id="UP000185680"/>
    </source>
</evidence>
<proteinExistence type="predicted"/>
<dbReference type="EMBL" id="LVWD01000003">
    <property type="protein sequence ID" value="OAD43611.1"/>
    <property type="molecule type" value="Genomic_DNA"/>
</dbReference>
<gene>
    <name evidence="1" type="ORF">LPB072_17500</name>
    <name evidence="2" type="ORF">LPB72_03535</name>
</gene>
<accession>A0A167IUN7</accession>
<reference evidence="2 3" key="1">
    <citation type="submission" date="2016-02" db="EMBL/GenBank/DDBJ databases">
        <title>Draft genome sequence of Hydrogenophaga sp. LPB0072.</title>
        <authorList>
            <person name="Shin S.-K."/>
            <person name="Yi H."/>
        </authorList>
    </citation>
    <scope>NUCLEOTIDE SEQUENCE [LARGE SCALE GENOMIC DNA]</scope>
    <source>
        <strain evidence="2 3">LPB0072</strain>
    </source>
</reference>
<organism evidence="1 4">
    <name type="scientific">Hydrogenophaga crassostreae</name>
    <dbReference type="NCBI Taxonomy" id="1763535"/>
    <lineage>
        <taxon>Bacteria</taxon>
        <taxon>Pseudomonadati</taxon>
        <taxon>Pseudomonadota</taxon>
        <taxon>Betaproteobacteria</taxon>
        <taxon>Burkholderiales</taxon>
        <taxon>Comamonadaceae</taxon>
        <taxon>Hydrogenophaga</taxon>
    </lineage>
</organism>
<reference evidence="1 4" key="2">
    <citation type="submission" date="2016-10" db="EMBL/GenBank/DDBJ databases">
        <title>Hydorgenophaga sp. LPB0072 isolated from gastropod.</title>
        <authorList>
            <person name="Kim E."/>
            <person name="Yi H."/>
        </authorList>
    </citation>
    <scope>NUCLEOTIDE SEQUENCE [LARGE SCALE GENOMIC DNA]</scope>
    <source>
        <strain evidence="1 4">LPB0072</strain>
    </source>
</reference>
<evidence type="ECO:0000313" key="3">
    <source>
        <dbReference type="Proteomes" id="UP000185657"/>
    </source>
</evidence>
<protein>
    <recommendedName>
        <fullName evidence="5">Transposase</fullName>
    </recommendedName>
</protein>
<dbReference type="Proteomes" id="UP000185657">
    <property type="component" value="Unassembled WGS sequence"/>
</dbReference>
<dbReference type="RefSeq" id="WP_066085789.1">
    <property type="nucleotide sequence ID" value="NZ_CP017476.1"/>
</dbReference>
<sequence length="64" mass="7211">MVALKYNLLMKVFAERLKADGLATKAVIAACMHKLIRQIYGVLKSCTAFDATFSWNRLDFQDGI</sequence>
<keyword evidence="3" id="KW-1185">Reference proteome</keyword>
<evidence type="ECO:0000313" key="2">
    <source>
        <dbReference type="EMBL" id="OAD43611.1"/>
    </source>
</evidence>
<dbReference type="Proteomes" id="UP000185680">
    <property type="component" value="Chromosome"/>
</dbReference>
<evidence type="ECO:0000313" key="1">
    <source>
        <dbReference type="EMBL" id="AOW14366.1"/>
    </source>
</evidence>